<dbReference type="InterPro" id="IPR024584">
    <property type="entry name" value="Tuberin_N"/>
</dbReference>
<dbReference type="OrthoDB" id="5797019at2759"/>
<feature type="domain" description="Tuberin N-terminal" evidence="1">
    <location>
        <begin position="2"/>
        <end position="113"/>
    </location>
</feature>
<gene>
    <name evidence="2" type="ORF">GPUH_LOCUS6495</name>
</gene>
<organism evidence="4">
    <name type="scientific">Gongylonema pulchrum</name>
    <dbReference type="NCBI Taxonomy" id="637853"/>
    <lineage>
        <taxon>Eukaryota</taxon>
        <taxon>Metazoa</taxon>
        <taxon>Ecdysozoa</taxon>
        <taxon>Nematoda</taxon>
        <taxon>Chromadorea</taxon>
        <taxon>Rhabditida</taxon>
        <taxon>Spirurina</taxon>
        <taxon>Spiruromorpha</taxon>
        <taxon>Spiruroidea</taxon>
        <taxon>Gongylonematidae</taxon>
        <taxon>Gongylonema</taxon>
    </lineage>
</organism>
<dbReference type="Proteomes" id="UP000271098">
    <property type="component" value="Unassembled WGS sequence"/>
</dbReference>
<reference evidence="4" key="1">
    <citation type="submission" date="2016-06" db="UniProtKB">
        <authorList>
            <consortium name="WormBaseParasite"/>
        </authorList>
    </citation>
    <scope>IDENTIFICATION</scope>
</reference>
<accession>A0A183DCQ4</accession>
<dbReference type="Pfam" id="PF11864">
    <property type="entry name" value="DUF3384"/>
    <property type="match status" value="1"/>
</dbReference>
<evidence type="ECO:0000313" key="4">
    <source>
        <dbReference type="WBParaSite" id="GPUH_0000650401-mRNA-1"/>
    </source>
</evidence>
<keyword evidence="3" id="KW-1185">Reference proteome</keyword>
<name>A0A183DCQ4_9BILA</name>
<protein>
    <submittedName>
        <fullName evidence="4">DUF3384 domain-containing protein</fullName>
    </submittedName>
</protein>
<evidence type="ECO:0000259" key="1">
    <source>
        <dbReference type="Pfam" id="PF11864"/>
    </source>
</evidence>
<dbReference type="EMBL" id="UYRT01015356">
    <property type="protein sequence ID" value="VDK54943.1"/>
    <property type="molecule type" value="Genomic_DNA"/>
</dbReference>
<dbReference type="AlphaFoldDB" id="A0A183DCQ4"/>
<proteinExistence type="predicted"/>
<dbReference type="WBParaSite" id="GPUH_0000650401-mRNA-1">
    <property type="protein sequence ID" value="GPUH_0000650401-mRNA-1"/>
    <property type="gene ID" value="GPUH_0000650401"/>
</dbReference>
<evidence type="ECO:0000313" key="2">
    <source>
        <dbReference type="EMBL" id="VDK54943.1"/>
    </source>
</evidence>
<evidence type="ECO:0000313" key="3">
    <source>
        <dbReference type="Proteomes" id="UP000271098"/>
    </source>
</evidence>
<sequence>MEQLEMVVRSRRLQSSTVEALFHETRDLFENEETRESFLKTFVTLTECQLEQLGLAVRDTFFSLIRSVGLNDLSLEWFAALSMNGEKVTGFEYDFMGLLVSWLREVLDLNTADHRLAIRVLQLTQQAIKCGYFSFCWIISKILLSWNFL</sequence>
<reference evidence="2 3" key="2">
    <citation type="submission" date="2018-11" db="EMBL/GenBank/DDBJ databases">
        <authorList>
            <consortium name="Pathogen Informatics"/>
        </authorList>
    </citation>
    <scope>NUCLEOTIDE SEQUENCE [LARGE SCALE GENOMIC DNA]</scope>
</reference>